<dbReference type="EnsemblMetazoa" id="XM_014390661.1">
    <property type="protein sequence ID" value="XP_014246147.1"/>
    <property type="gene ID" value="LOC106664711"/>
</dbReference>
<feature type="compositionally biased region" description="Low complexity" evidence="1">
    <location>
        <begin position="170"/>
        <end position="233"/>
    </location>
</feature>
<feature type="compositionally biased region" description="Basic residues" evidence="1">
    <location>
        <begin position="252"/>
        <end position="261"/>
    </location>
</feature>
<keyword evidence="4" id="KW-1185">Reference proteome</keyword>
<feature type="compositionally biased region" description="Pro residues" evidence="1">
    <location>
        <begin position="775"/>
        <end position="793"/>
    </location>
</feature>
<dbReference type="PANTHER" id="PTHR15117:SF24">
    <property type="entry name" value="SCA7 DOMAIN-CONTAINING PROTEIN"/>
    <property type="match status" value="1"/>
</dbReference>
<dbReference type="Pfam" id="PF08313">
    <property type="entry name" value="SCA7"/>
    <property type="match status" value="1"/>
</dbReference>
<dbReference type="RefSeq" id="XP_014246147.1">
    <property type="nucleotide sequence ID" value="XM_014390661.1"/>
</dbReference>
<feature type="compositionally biased region" description="Acidic residues" evidence="1">
    <location>
        <begin position="797"/>
        <end position="807"/>
    </location>
</feature>
<dbReference type="InterPro" id="IPR013243">
    <property type="entry name" value="SCA7_dom"/>
</dbReference>
<evidence type="ECO:0000256" key="1">
    <source>
        <dbReference type="SAM" id="MobiDB-lite"/>
    </source>
</evidence>
<feature type="compositionally biased region" description="Basic and acidic residues" evidence="1">
    <location>
        <begin position="125"/>
        <end position="135"/>
    </location>
</feature>
<organism evidence="3 4">
    <name type="scientific">Cimex lectularius</name>
    <name type="common">Bed bug</name>
    <name type="synonym">Acanthia lectularia</name>
    <dbReference type="NCBI Taxonomy" id="79782"/>
    <lineage>
        <taxon>Eukaryota</taxon>
        <taxon>Metazoa</taxon>
        <taxon>Ecdysozoa</taxon>
        <taxon>Arthropoda</taxon>
        <taxon>Hexapoda</taxon>
        <taxon>Insecta</taxon>
        <taxon>Pterygota</taxon>
        <taxon>Neoptera</taxon>
        <taxon>Paraneoptera</taxon>
        <taxon>Hemiptera</taxon>
        <taxon>Heteroptera</taxon>
        <taxon>Panheteroptera</taxon>
        <taxon>Cimicomorpha</taxon>
        <taxon>Cimicidae</taxon>
        <taxon>Cimex</taxon>
    </lineage>
</organism>
<dbReference type="Proteomes" id="UP000494040">
    <property type="component" value="Unassembled WGS sequence"/>
</dbReference>
<feature type="region of interest" description="Disordered" evidence="1">
    <location>
        <begin position="560"/>
        <end position="590"/>
    </location>
</feature>
<evidence type="ECO:0000259" key="2">
    <source>
        <dbReference type="PROSITE" id="PS51505"/>
    </source>
</evidence>
<reference evidence="3" key="1">
    <citation type="submission" date="2022-01" db="UniProtKB">
        <authorList>
            <consortium name="EnsemblMetazoa"/>
        </authorList>
    </citation>
    <scope>IDENTIFICATION</scope>
</reference>
<dbReference type="KEGG" id="clec:106664711"/>
<proteinExistence type="predicted"/>
<dbReference type="OrthoDB" id="21678at2759"/>
<feature type="compositionally biased region" description="Polar residues" evidence="1">
    <location>
        <begin position="320"/>
        <end position="341"/>
    </location>
</feature>
<sequence length="1035" mass="115708">MDKLVINKLKSFVGQPWSALTSYFNHTILPDLADEAVEPVGRIETHSVRLNKEDMAIFGYCPAAEVFELAICNFCGDKFKIPALADHINLKHEDGKCSTLKISEYEKKYGMLQSKKKGGRHKKANIKEEKEKSPEEDNAQAKESVGKSLEQLIDVKIVLRESIPTPTPSTPIHTSTPTTPTLLSPSTPSSSSSSTSTSISTQIPLSTPTVTPVGTPVNTPSVTPSSTPIKSSPELSRKNSTSTNISTEIKLKQIKNKIKKAKLSEKHSSSGKSGKNLSVLSSKLKDKSKELIPKKTNITKIESASSPKDSSSFKDCEQGPNMQPVVQLSPLGSISKNNSSLEQKKKGKLGTKPSTMRDRIYNPDKHCGVVSGKDNAKPCTRSLTCKSHSMTLRRAVKGRSKAFDILLADHRAEKEQMRKNHVNIQILSDGDKSNDSSTNLKITLEKPAVSTPPKIENCDKQKIIKGTTIQDYSKLSLPVSIKNPSLLKQIQMTCDEVNDDRQNSQSPKSQKFEQEHQSQQALTIPNESAQAKVLTNEQCQLQKSHTQLQLQLQLTSQSPQAQPQQLQEQLNQQQQVPTQHTAQEEQSSQQSQQLFVRQQQKQLQQLQLVQQKLQAQQQQPTLQQSTIKVIQPQVTNLQQTKILAQQLTQQTQQGQPAKQPQQQTLQFQQLQQQKQLIQQQQIQLQKHQLQQMQSQSLIYKHQAQILLHRQQQQFLPQGGQFSVVTNTGTDFKRQVRNVILFRTKENGREIGIIRPPFLTSAIGVKLHHAPIRAVLPPPTMQPPPQPPTPPPPKTESDCDESDTETQDDAANPNAVKSIIEWWQPGFKRSRGLWISKTEIPHKRAKYKNKNLKLASKNVVSNNFMDLTKNVASDVKFQEIKKANSHLLRHLSNNSHVTNKEDIIKIPQITPADLDHYRRVHKRPKRSRNFFLFNSPGKMRKSDIPTNLVGPIHISPAINFTPVVRLALSNNIVNPVLQVRHNPAIGGTPAFNSVTPNGSLNLGYPGLHYITSSGPFPIAIHQLPDLHQKLQQQVIK</sequence>
<dbReference type="InterPro" id="IPR052237">
    <property type="entry name" value="Ataxin-7-like_regulator"/>
</dbReference>
<dbReference type="PANTHER" id="PTHR15117">
    <property type="entry name" value="ATAXIN 7 RELATED"/>
    <property type="match status" value="1"/>
</dbReference>
<feature type="compositionally biased region" description="Basic residues" evidence="1">
    <location>
        <begin position="114"/>
        <end position="124"/>
    </location>
</feature>
<dbReference type="Gene3D" id="6.10.140.670">
    <property type="match status" value="1"/>
</dbReference>
<feature type="region of interest" description="Disordered" evidence="1">
    <location>
        <begin position="162"/>
        <end position="281"/>
    </location>
</feature>
<feature type="compositionally biased region" description="Basic and acidic residues" evidence="1">
    <location>
        <begin position="355"/>
        <end position="366"/>
    </location>
</feature>
<accession>A0A8I6TDC9</accession>
<evidence type="ECO:0000313" key="4">
    <source>
        <dbReference type="Proteomes" id="UP000494040"/>
    </source>
</evidence>
<evidence type="ECO:0000313" key="3">
    <source>
        <dbReference type="EnsemblMetazoa" id="XP_014246147.1"/>
    </source>
</evidence>
<feature type="compositionally biased region" description="Low complexity" evidence="1">
    <location>
        <begin position="270"/>
        <end position="281"/>
    </location>
</feature>
<feature type="compositionally biased region" description="Polar residues" evidence="1">
    <location>
        <begin position="238"/>
        <end position="247"/>
    </location>
</feature>
<dbReference type="GeneID" id="106664711"/>
<dbReference type="AlphaFoldDB" id="A0A8I6TDC9"/>
<feature type="region of interest" description="Disordered" evidence="1">
    <location>
        <begin position="774"/>
        <end position="813"/>
    </location>
</feature>
<feature type="domain" description="SCA7" evidence="2">
    <location>
        <begin position="354"/>
        <end position="422"/>
    </location>
</feature>
<dbReference type="PROSITE" id="PS51505">
    <property type="entry name" value="SCA7"/>
    <property type="match status" value="1"/>
</dbReference>
<protein>
    <recommendedName>
        <fullName evidence="2">SCA7 domain-containing protein</fullName>
    </recommendedName>
</protein>
<feature type="region of interest" description="Disordered" evidence="1">
    <location>
        <begin position="497"/>
        <end position="520"/>
    </location>
</feature>
<feature type="region of interest" description="Disordered" evidence="1">
    <location>
        <begin position="295"/>
        <end position="366"/>
    </location>
</feature>
<feature type="region of interest" description="Disordered" evidence="1">
    <location>
        <begin position="113"/>
        <end position="146"/>
    </location>
</feature>
<name>A0A8I6TDC9_CIMLE</name>